<gene>
    <name evidence="8" type="ORF">PIB30_072225</name>
</gene>
<evidence type="ECO:0000256" key="6">
    <source>
        <dbReference type="PROSITE-ProRule" id="PRU00176"/>
    </source>
</evidence>
<evidence type="ECO:0000313" key="9">
    <source>
        <dbReference type="Proteomes" id="UP001341840"/>
    </source>
</evidence>
<evidence type="ECO:0000256" key="3">
    <source>
        <dbReference type="ARBA" id="ARBA00022884"/>
    </source>
</evidence>
<dbReference type="InterPro" id="IPR051106">
    <property type="entry name" value="RNA-bind/splicing_reg"/>
</dbReference>
<dbReference type="Gene3D" id="3.30.70.330">
    <property type="match status" value="1"/>
</dbReference>
<evidence type="ECO:0000256" key="2">
    <source>
        <dbReference type="ARBA" id="ARBA00022664"/>
    </source>
</evidence>
<evidence type="ECO:0000256" key="5">
    <source>
        <dbReference type="ARBA" id="ARBA00023242"/>
    </source>
</evidence>
<dbReference type="Pfam" id="PF00076">
    <property type="entry name" value="RRM_1"/>
    <property type="match status" value="1"/>
</dbReference>
<dbReference type="PANTHER" id="PTHR48028">
    <property type="entry name" value="GLYCINE-RICH RNA-BINDING PROTEIN RZ1A"/>
    <property type="match status" value="1"/>
</dbReference>
<evidence type="ECO:0000256" key="4">
    <source>
        <dbReference type="ARBA" id="ARBA00023187"/>
    </source>
</evidence>
<dbReference type="EMBL" id="JASCZI010242506">
    <property type="protein sequence ID" value="MED6211285.1"/>
    <property type="molecule type" value="Genomic_DNA"/>
</dbReference>
<feature type="non-terminal residue" evidence="8">
    <location>
        <position position="1"/>
    </location>
</feature>
<dbReference type="Proteomes" id="UP001341840">
    <property type="component" value="Unassembled WGS sequence"/>
</dbReference>
<keyword evidence="2" id="KW-0507">mRNA processing</keyword>
<organism evidence="8 9">
    <name type="scientific">Stylosanthes scabra</name>
    <dbReference type="NCBI Taxonomy" id="79078"/>
    <lineage>
        <taxon>Eukaryota</taxon>
        <taxon>Viridiplantae</taxon>
        <taxon>Streptophyta</taxon>
        <taxon>Embryophyta</taxon>
        <taxon>Tracheophyta</taxon>
        <taxon>Spermatophyta</taxon>
        <taxon>Magnoliopsida</taxon>
        <taxon>eudicotyledons</taxon>
        <taxon>Gunneridae</taxon>
        <taxon>Pentapetalae</taxon>
        <taxon>rosids</taxon>
        <taxon>fabids</taxon>
        <taxon>Fabales</taxon>
        <taxon>Fabaceae</taxon>
        <taxon>Papilionoideae</taxon>
        <taxon>50 kb inversion clade</taxon>
        <taxon>dalbergioids sensu lato</taxon>
        <taxon>Dalbergieae</taxon>
        <taxon>Pterocarpus clade</taxon>
        <taxon>Stylosanthes</taxon>
    </lineage>
</organism>
<keyword evidence="3 6" id="KW-0694">RNA-binding</keyword>
<reference evidence="8 9" key="1">
    <citation type="journal article" date="2023" name="Plants (Basel)">
        <title>Bridging the Gap: Combining Genomics and Transcriptomics Approaches to Understand Stylosanthes scabra, an Orphan Legume from the Brazilian Caatinga.</title>
        <authorList>
            <person name="Ferreira-Neto J.R.C."/>
            <person name="da Silva M.D."/>
            <person name="Binneck E."/>
            <person name="de Melo N.F."/>
            <person name="da Silva R.H."/>
            <person name="de Melo A.L.T.M."/>
            <person name="Pandolfi V."/>
            <person name="Bustamante F.O."/>
            <person name="Brasileiro-Vidal A.C."/>
            <person name="Benko-Iseppon A.M."/>
        </authorList>
    </citation>
    <scope>NUCLEOTIDE SEQUENCE [LARGE SCALE GENOMIC DNA]</scope>
    <source>
        <tissue evidence="8">Leaves</tissue>
    </source>
</reference>
<dbReference type="InterPro" id="IPR000504">
    <property type="entry name" value="RRM_dom"/>
</dbReference>
<comment type="subcellular location">
    <subcellularLocation>
        <location evidence="1">Nucleus</location>
    </subcellularLocation>
</comment>
<dbReference type="InterPro" id="IPR035979">
    <property type="entry name" value="RBD_domain_sf"/>
</dbReference>
<dbReference type="InterPro" id="IPR012677">
    <property type="entry name" value="Nucleotide-bd_a/b_plait_sf"/>
</dbReference>
<evidence type="ECO:0000313" key="8">
    <source>
        <dbReference type="EMBL" id="MED6211285.1"/>
    </source>
</evidence>
<evidence type="ECO:0000259" key="7">
    <source>
        <dbReference type="PROSITE" id="PS50102"/>
    </source>
</evidence>
<dbReference type="CDD" id="cd00590">
    <property type="entry name" value="RRM_SF"/>
    <property type="match status" value="1"/>
</dbReference>
<keyword evidence="5" id="KW-0539">Nucleus</keyword>
<keyword evidence="9" id="KW-1185">Reference proteome</keyword>
<protein>
    <recommendedName>
        <fullName evidence="7">RRM domain-containing protein</fullName>
    </recommendedName>
</protein>
<evidence type="ECO:0000256" key="1">
    <source>
        <dbReference type="ARBA" id="ARBA00004123"/>
    </source>
</evidence>
<proteinExistence type="predicted"/>
<dbReference type="PANTHER" id="PTHR48028:SF4">
    <property type="entry name" value="SC35-LIKE SPLICING FACTOR"/>
    <property type="match status" value="1"/>
</dbReference>
<dbReference type="SUPFAM" id="SSF54928">
    <property type="entry name" value="RNA-binding domain, RBD"/>
    <property type="match status" value="1"/>
</dbReference>
<comment type="caution">
    <text evidence="8">The sequence shown here is derived from an EMBL/GenBank/DDBJ whole genome shotgun (WGS) entry which is preliminary data.</text>
</comment>
<name>A0ABU6YLL7_9FABA</name>
<accession>A0ABU6YLL7</accession>
<dbReference type="SMART" id="SM00360">
    <property type="entry name" value="RRM"/>
    <property type="match status" value="1"/>
</dbReference>
<dbReference type="PROSITE" id="PS50102">
    <property type="entry name" value="RRM"/>
    <property type="match status" value="1"/>
</dbReference>
<sequence length="314" mass="36519">KIKRSRCMAEEGRDDNDWKKLEREVHTMFVDGLPDRVTKRALYREFGLSGNVVDVYISWKQIRGVSCPFAFVRYDAKGGALRAIERKNGSSWEGRRILVKTADFRRMGRDQRVQNPRMKSNVRNEGMPENRNRRHDTILQTNDGDGVCVAGCHRPEPKKAKRVVHVLPSLEQNDLLDRSALRESFQPIKFGNLVVNLENHWDEYGKIEVRDIGPCKCIITFESVHECDKALENGLLLNYVDEARAYWGFKWSHSQRVWLELMRVPIHAWSKDTFDKMAKALDGKLITPHFLTGEKASFSVARILIDYYQWEPIQ</sequence>
<keyword evidence="4" id="KW-0508">mRNA splicing</keyword>
<feature type="domain" description="RRM" evidence="7">
    <location>
        <begin position="26"/>
        <end position="104"/>
    </location>
</feature>